<name>S8CIA0_9LAMI</name>
<proteinExistence type="predicted"/>
<organism evidence="7 8">
    <name type="scientific">Genlisea aurea</name>
    <dbReference type="NCBI Taxonomy" id="192259"/>
    <lineage>
        <taxon>Eukaryota</taxon>
        <taxon>Viridiplantae</taxon>
        <taxon>Streptophyta</taxon>
        <taxon>Embryophyta</taxon>
        <taxon>Tracheophyta</taxon>
        <taxon>Spermatophyta</taxon>
        <taxon>Magnoliopsida</taxon>
        <taxon>eudicotyledons</taxon>
        <taxon>Gunneridae</taxon>
        <taxon>Pentapetalae</taxon>
        <taxon>asterids</taxon>
        <taxon>lamiids</taxon>
        <taxon>Lamiales</taxon>
        <taxon>Lentibulariaceae</taxon>
        <taxon>Genlisea</taxon>
    </lineage>
</organism>
<dbReference type="Pfam" id="PF03168">
    <property type="entry name" value="LEA_2"/>
    <property type="match status" value="1"/>
</dbReference>
<dbReference type="OrthoDB" id="779224at2759"/>
<dbReference type="PANTHER" id="PTHR31415:SF3">
    <property type="entry name" value="LATE EMBRYOGENESIS ABUNDANT (LEA) HYDROXYPROLINE-RICH GLYCOPROTEIN FAMILY"/>
    <property type="match status" value="1"/>
</dbReference>
<sequence length="200" mass="22701">MYPDYRQTPLRLHTARYYVHRVSESLTTRVYKLICSIVLALLFFVALIFFILWLSLRPHRPHFYVDRLSVSPAAIDYGITSRNDNENIGIYYHSVQVTVFYNDQTIAAASPPVFPFFQGPKNTTAISGELSPVMASPQFAADVAGGRVVLRVEIRSGIKFQISTWDSRSHTMHANCNVGIGSDGQILPEYRDEKCAEYFN</sequence>
<dbReference type="AlphaFoldDB" id="S8CIA0"/>
<evidence type="ECO:0000256" key="2">
    <source>
        <dbReference type="ARBA" id="ARBA00022692"/>
    </source>
</evidence>
<evidence type="ECO:0000313" key="8">
    <source>
        <dbReference type="Proteomes" id="UP000015453"/>
    </source>
</evidence>
<evidence type="ECO:0000313" key="7">
    <source>
        <dbReference type="EMBL" id="EPS66769.1"/>
    </source>
</evidence>
<dbReference type="EMBL" id="AUSU01003491">
    <property type="protein sequence ID" value="EPS66769.1"/>
    <property type="molecule type" value="Genomic_DNA"/>
</dbReference>
<accession>S8CIA0</accession>
<comment type="subcellular location">
    <subcellularLocation>
        <location evidence="1">Membrane</location>
        <topology evidence="1">Single-pass membrane protein</topology>
    </subcellularLocation>
</comment>
<reference evidence="7 8" key="1">
    <citation type="journal article" date="2013" name="BMC Genomics">
        <title>The miniature genome of a carnivorous plant Genlisea aurea contains a low number of genes and short non-coding sequences.</title>
        <authorList>
            <person name="Leushkin E.V."/>
            <person name="Sutormin R.A."/>
            <person name="Nabieva E.R."/>
            <person name="Penin A.A."/>
            <person name="Kondrashov A.S."/>
            <person name="Logacheva M.D."/>
        </authorList>
    </citation>
    <scope>NUCLEOTIDE SEQUENCE [LARGE SCALE GENOMIC DNA]</scope>
</reference>
<keyword evidence="4 5" id="KW-0472">Membrane</keyword>
<evidence type="ECO:0000256" key="4">
    <source>
        <dbReference type="ARBA" id="ARBA00023136"/>
    </source>
</evidence>
<feature type="domain" description="Late embryogenesis abundant protein LEA-2 subgroup" evidence="6">
    <location>
        <begin position="80"/>
        <end position="176"/>
    </location>
</feature>
<evidence type="ECO:0000259" key="6">
    <source>
        <dbReference type="Pfam" id="PF03168"/>
    </source>
</evidence>
<gene>
    <name evidence="7" type="ORF">M569_08010</name>
</gene>
<keyword evidence="8" id="KW-1185">Reference proteome</keyword>
<feature type="transmembrane region" description="Helical" evidence="5">
    <location>
        <begin position="30"/>
        <end position="54"/>
    </location>
</feature>
<evidence type="ECO:0000256" key="5">
    <source>
        <dbReference type="SAM" id="Phobius"/>
    </source>
</evidence>
<comment type="caution">
    <text evidence="7">The sequence shown here is derived from an EMBL/GenBank/DDBJ whole genome shotgun (WGS) entry which is preliminary data.</text>
</comment>
<evidence type="ECO:0000256" key="1">
    <source>
        <dbReference type="ARBA" id="ARBA00004167"/>
    </source>
</evidence>
<dbReference type="PANTHER" id="PTHR31415">
    <property type="entry name" value="OS05G0367900 PROTEIN"/>
    <property type="match status" value="1"/>
</dbReference>
<dbReference type="Proteomes" id="UP000015453">
    <property type="component" value="Unassembled WGS sequence"/>
</dbReference>
<evidence type="ECO:0000256" key="3">
    <source>
        <dbReference type="ARBA" id="ARBA00022989"/>
    </source>
</evidence>
<keyword evidence="3 5" id="KW-1133">Transmembrane helix</keyword>
<dbReference type="GO" id="GO:0009506">
    <property type="term" value="C:plasmodesma"/>
    <property type="evidence" value="ECO:0007669"/>
    <property type="project" value="TreeGrafter"/>
</dbReference>
<dbReference type="InterPro" id="IPR044839">
    <property type="entry name" value="NDR1-like"/>
</dbReference>
<dbReference type="GO" id="GO:0005886">
    <property type="term" value="C:plasma membrane"/>
    <property type="evidence" value="ECO:0007669"/>
    <property type="project" value="TreeGrafter"/>
</dbReference>
<keyword evidence="2 5" id="KW-0812">Transmembrane</keyword>
<protein>
    <recommendedName>
        <fullName evidence="6">Late embryogenesis abundant protein LEA-2 subgroup domain-containing protein</fullName>
    </recommendedName>
</protein>
<dbReference type="GO" id="GO:0098542">
    <property type="term" value="P:defense response to other organism"/>
    <property type="evidence" value="ECO:0007669"/>
    <property type="project" value="InterPro"/>
</dbReference>
<dbReference type="InterPro" id="IPR004864">
    <property type="entry name" value="LEA_2"/>
</dbReference>